<evidence type="ECO:0000313" key="1">
    <source>
        <dbReference type="EMBL" id="JAH13593.1"/>
    </source>
</evidence>
<organism evidence="1">
    <name type="scientific">Anguilla anguilla</name>
    <name type="common">European freshwater eel</name>
    <name type="synonym">Muraena anguilla</name>
    <dbReference type="NCBI Taxonomy" id="7936"/>
    <lineage>
        <taxon>Eukaryota</taxon>
        <taxon>Metazoa</taxon>
        <taxon>Chordata</taxon>
        <taxon>Craniata</taxon>
        <taxon>Vertebrata</taxon>
        <taxon>Euteleostomi</taxon>
        <taxon>Actinopterygii</taxon>
        <taxon>Neopterygii</taxon>
        <taxon>Teleostei</taxon>
        <taxon>Anguilliformes</taxon>
        <taxon>Anguillidae</taxon>
        <taxon>Anguilla</taxon>
    </lineage>
</organism>
<protein>
    <submittedName>
        <fullName evidence="1">Uncharacterized protein</fullName>
    </submittedName>
</protein>
<reference evidence="1" key="2">
    <citation type="journal article" date="2015" name="Fish Shellfish Immunol.">
        <title>Early steps in the European eel (Anguilla anguilla)-Vibrio vulnificus interaction in the gills: Role of the RtxA13 toxin.</title>
        <authorList>
            <person name="Callol A."/>
            <person name="Pajuelo D."/>
            <person name="Ebbesson L."/>
            <person name="Teles M."/>
            <person name="MacKenzie S."/>
            <person name="Amaro C."/>
        </authorList>
    </citation>
    <scope>NUCLEOTIDE SEQUENCE</scope>
</reference>
<reference evidence="1" key="1">
    <citation type="submission" date="2014-11" db="EMBL/GenBank/DDBJ databases">
        <authorList>
            <person name="Amaro Gonzalez C."/>
        </authorList>
    </citation>
    <scope>NUCLEOTIDE SEQUENCE</scope>
</reference>
<accession>A0A0E9QBW3</accession>
<name>A0A0E9QBW3_ANGAN</name>
<dbReference type="AlphaFoldDB" id="A0A0E9QBW3"/>
<proteinExistence type="predicted"/>
<dbReference type="EMBL" id="GBXM01094984">
    <property type="protein sequence ID" value="JAH13593.1"/>
    <property type="molecule type" value="Transcribed_RNA"/>
</dbReference>
<sequence length="18" mass="1977">MIGSRCSNPALKICLHSF</sequence>